<comment type="caution">
    <text evidence="1">The sequence shown here is derived from an EMBL/GenBank/DDBJ whole genome shotgun (WGS) entry which is preliminary data.</text>
</comment>
<dbReference type="Proteomes" id="UP000290875">
    <property type="component" value="Unassembled WGS sequence"/>
</dbReference>
<name>A0A4Q2E4Q8_ENTCL</name>
<protein>
    <submittedName>
        <fullName evidence="1">DUF1311 domain-containing protein</fullName>
    </submittedName>
</protein>
<evidence type="ECO:0000313" key="2">
    <source>
        <dbReference type="Proteomes" id="UP000290875"/>
    </source>
</evidence>
<proteinExistence type="predicted"/>
<evidence type="ECO:0000313" key="1">
    <source>
        <dbReference type="EMBL" id="RXW27799.1"/>
    </source>
</evidence>
<sequence length="75" mass="8862">MKVIYQKIYTIIESRNVPDVAKNFELAQKSWLVSRENWCDVQGFMIGSPMYSVFRMDMNISRVDDLNDLLDQIQN</sequence>
<reference evidence="1 2" key="1">
    <citation type="submission" date="2018-06" db="EMBL/GenBank/DDBJ databases">
        <title>Carbapenemase-producing Enterobacteriaceae present in wastewater treatment plant effluent and nearby surface waters in the US.</title>
        <authorList>
            <person name="Mathys D.A."/>
            <person name="Mollenkopf D.F."/>
            <person name="Feicht S.M."/>
            <person name="Adams R.J."/>
            <person name="Albers A.L."/>
            <person name="Grooters S.V."/>
            <person name="Stuever D.M."/>
            <person name="Daniels J.B."/>
            <person name="Wittum T.E."/>
        </authorList>
    </citation>
    <scope>NUCLEOTIDE SEQUENCE [LARGE SCALE GENOMIC DNA]</scope>
    <source>
        <strain evidence="1 2">GEO_4_Eff_A</strain>
    </source>
</reference>
<organism evidence="1 2">
    <name type="scientific">Enterobacter cloacae</name>
    <dbReference type="NCBI Taxonomy" id="550"/>
    <lineage>
        <taxon>Bacteria</taxon>
        <taxon>Pseudomonadati</taxon>
        <taxon>Pseudomonadota</taxon>
        <taxon>Gammaproteobacteria</taxon>
        <taxon>Enterobacterales</taxon>
        <taxon>Enterobacteriaceae</taxon>
        <taxon>Enterobacter</taxon>
        <taxon>Enterobacter cloacae complex</taxon>
    </lineage>
</organism>
<dbReference type="AlphaFoldDB" id="A0A4Q2E4Q8"/>
<dbReference type="RefSeq" id="WP_129324639.1">
    <property type="nucleotide sequence ID" value="NZ_QJSL01000016.1"/>
</dbReference>
<gene>
    <name evidence="1" type="ORF">DM877_16815</name>
</gene>
<accession>A0A4Q2E4Q8</accession>
<dbReference type="Gene3D" id="1.20.1270.180">
    <property type="match status" value="1"/>
</dbReference>
<dbReference type="EMBL" id="QJSL01000016">
    <property type="protein sequence ID" value="RXW27799.1"/>
    <property type="molecule type" value="Genomic_DNA"/>
</dbReference>